<evidence type="ECO:0000259" key="1">
    <source>
        <dbReference type="Pfam" id="PF07969"/>
    </source>
</evidence>
<name>A0A076EQF4_RHOOP</name>
<dbReference type="Gene3D" id="3.20.20.140">
    <property type="entry name" value="Metal-dependent hydrolases"/>
    <property type="match status" value="1"/>
</dbReference>
<dbReference type="AlphaFoldDB" id="A0A076EQF4"/>
<dbReference type="InterPro" id="IPR033932">
    <property type="entry name" value="YtcJ-like"/>
</dbReference>
<organism evidence="2 3">
    <name type="scientific">Rhodococcus opacus</name>
    <name type="common">Nocardia opaca</name>
    <dbReference type="NCBI Taxonomy" id="37919"/>
    <lineage>
        <taxon>Bacteria</taxon>
        <taxon>Bacillati</taxon>
        <taxon>Actinomycetota</taxon>
        <taxon>Actinomycetes</taxon>
        <taxon>Mycobacteriales</taxon>
        <taxon>Nocardiaceae</taxon>
        <taxon>Rhodococcus</taxon>
    </lineage>
</organism>
<protein>
    <submittedName>
        <fullName evidence="2">Amidohydrolase</fullName>
    </submittedName>
</protein>
<dbReference type="InterPro" id="IPR011059">
    <property type="entry name" value="Metal-dep_hydrolase_composite"/>
</dbReference>
<proteinExistence type="predicted"/>
<sequence>MDTPEQPRIVRGRRILTSAAESADAIATIGDRIVALGDTNDLLRQFPTAWIDDRGDAVISPGFHDAHLHLAMAADNELKLDVSPSQASTLTQLLDKVGAAAKGDPAQGWVRAVGYDDAKMPEGRVLTRWDLDTVTGNVPTIVLHVACHWGVVNSAALAAGGITDNSEPPSGGDFGRDGTGRLNGILYERALTDFAYAQGDVDGRTVVPELGLDERITALGNVIRRWHAAGLTSVCDAFAGPADIRLFEAAREQGLLTMRVGFLLAAEHYDSVHRLGLRSGFGDDHLRFVGVKALVDGAVGGRTLLLEEPDHDTGHHGIQVLTREELAEVVQKVHGDGNRVCVHANGDRAIRLVLDEFETAQKKMPRPGLRHRIEHCSVVDEDILRRMHELSAIAVPFGNYVHQHGGHLIDWYGEERVERMFAHRAFLDAGVTVAGSSDFPCGAVEPLLAMQSMVTRTGWDGALVGASQRVSPAEALAIYTAGSAVATGEEDRKGTLAAGRLADFVVLDEDPLDVPHDQISKIGVQSTFVGGVEVYARD</sequence>
<dbReference type="SUPFAM" id="SSF51338">
    <property type="entry name" value="Composite domain of metallo-dependent hydrolases"/>
    <property type="match status" value="1"/>
</dbReference>
<dbReference type="PANTHER" id="PTHR22642">
    <property type="entry name" value="IMIDAZOLONEPROPIONASE"/>
    <property type="match status" value="1"/>
</dbReference>
<evidence type="ECO:0000313" key="2">
    <source>
        <dbReference type="EMBL" id="AII08280.1"/>
    </source>
</evidence>
<dbReference type="CDD" id="cd01300">
    <property type="entry name" value="YtcJ_like"/>
    <property type="match status" value="1"/>
</dbReference>
<gene>
    <name evidence="2" type="ORF">EP51_28110</name>
</gene>
<dbReference type="PANTHER" id="PTHR22642:SF2">
    <property type="entry name" value="PROTEIN LONG AFTER FAR-RED 3"/>
    <property type="match status" value="1"/>
</dbReference>
<dbReference type="InterPro" id="IPR032466">
    <property type="entry name" value="Metal_Hydrolase"/>
</dbReference>
<keyword evidence="2" id="KW-0378">Hydrolase</keyword>
<accession>A0A076EQF4</accession>
<feature type="domain" description="Amidohydrolase 3" evidence="1">
    <location>
        <begin position="57"/>
        <end position="535"/>
    </location>
</feature>
<dbReference type="eggNOG" id="COG1574">
    <property type="taxonomic scope" value="Bacteria"/>
</dbReference>
<evidence type="ECO:0000313" key="3">
    <source>
        <dbReference type="Proteomes" id="UP000028488"/>
    </source>
</evidence>
<dbReference type="GO" id="GO:0016810">
    <property type="term" value="F:hydrolase activity, acting on carbon-nitrogen (but not peptide) bonds"/>
    <property type="evidence" value="ECO:0007669"/>
    <property type="project" value="InterPro"/>
</dbReference>
<dbReference type="Pfam" id="PF07969">
    <property type="entry name" value="Amidohydro_3"/>
    <property type="match status" value="1"/>
</dbReference>
<dbReference type="SUPFAM" id="SSF51556">
    <property type="entry name" value="Metallo-dependent hydrolases"/>
    <property type="match status" value="1"/>
</dbReference>
<dbReference type="Proteomes" id="UP000028488">
    <property type="component" value="Chromosome"/>
</dbReference>
<dbReference type="EMBL" id="CP008947">
    <property type="protein sequence ID" value="AII08280.1"/>
    <property type="molecule type" value="Genomic_DNA"/>
</dbReference>
<reference evidence="2 3" key="1">
    <citation type="submission" date="2014-07" db="EMBL/GenBank/DDBJ databases">
        <title>Genome Sequence of Rhodococcus opacus Strain R7, a Biodegrader of Mono- and Polycyclic Aromatic Hydrocarbons.</title>
        <authorList>
            <person name="Di Gennaro P."/>
            <person name="Zampolli J."/>
            <person name="Presti I."/>
            <person name="Cappelletti M."/>
            <person name="D'Ursi P."/>
            <person name="Orro A."/>
            <person name="Mezzelani A."/>
            <person name="Milanesi L."/>
        </authorList>
    </citation>
    <scope>NUCLEOTIDE SEQUENCE [LARGE SCALE GENOMIC DNA]</scope>
    <source>
        <strain evidence="2 3">R7</strain>
    </source>
</reference>
<dbReference type="Gene3D" id="3.10.310.70">
    <property type="match status" value="1"/>
</dbReference>
<dbReference type="InterPro" id="IPR013108">
    <property type="entry name" value="Amidohydro_3"/>
</dbReference>
<dbReference type="RefSeq" id="WP_128641095.1">
    <property type="nucleotide sequence ID" value="NZ_CP008947.1"/>
</dbReference>
<dbReference type="Gene3D" id="2.30.40.10">
    <property type="entry name" value="Urease, subunit C, domain 1"/>
    <property type="match status" value="1"/>
</dbReference>